<comment type="catalytic activity">
    <reaction evidence="4">
        <text>ATP + (deoxyribonucleotide)n-3'-hydroxyl + 5'-phospho-(deoxyribonucleotide)m = (deoxyribonucleotide)n+m + AMP + diphosphate.</text>
        <dbReference type="EC" id="6.5.1.1"/>
    </reaction>
</comment>
<dbReference type="GO" id="GO:0006281">
    <property type="term" value="P:DNA repair"/>
    <property type="evidence" value="ECO:0007669"/>
    <property type="project" value="InterPro"/>
</dbReference>
<evidence type="ECO:0000256" key="4">
    <source>
        <dbReference type="ARBA" id="ARBA00034003"/>
    </source>
</evidence>
<evidence type="ECO:0000259" key="6">
    <source>
        <dbReference type="PROSITE" id="PS50160"/>
    </source>
</evidence>
<dbReference type="InterPro" id="IPR014146">
    <property type="entry name" value="LigD_ligase_dom"/>
</dbReference>
<feature type="domain" description="ATP-dependent DNA ligase family profile" evidence="6">
    <location>
        <begin position="105"/>
        <end position="228"/>
    </location>
</feature>
<name>A0A7W5V4C6_9ACTN</name>
<dbReference type="PANTHER" id="PTHR45674:SF4">
    <property type="entry name" value="DNA LIGASE 1"/>
    <property type="match status" value="1"/>
</dbReference>
<dbReference type="Pfam" id="PF01068">
    <property type="entry name" value="DNA_ligase_A_M"/>
    <property type="match status" value="1"/>
</dbReference>
<dbReference type="EC" id="6.5.1.1" evidence="2"/>
<dbReference type="Gene3D" id="2.40.50.140">
    <property type="entry name" value="Nucleic acid-binding proteins"/>
    <property type="match status" value="1"/>
</dbReference>
<accession>A0A7W5V4C6</accession>
<sequence length="321" mass="35519">MALPSYEPMLAKAGPLPAKGEWAYEMKWDGVRALAYVEDRGVRLVSRNGKDVTVAYTELRMLGGAVGGHDLVLDGEIVAFDAAGRPSFGALQQRMHQRNPVRIAELVRSVPVTFMLFDLLHINSASAVGLPYTDRRRLLEETVTPGARWQVPVWFHGSGEEAVAASKQLGLEGVVAKRLDSPYRQGQRSADWTKVKNFRMQEVIICGWKPGEGRRSGMIGSLLLGVHDAGGRLVFAGHVGTGFTERMLADLGSRLRPLERPDPPVLGVPREHARDAHWVEPVLVGEVRYAEWTPERSLRHPSWRGLREDKGPGEVRVDQAS</sequence>
<evidence type="ECO:0000256" key="5">
    <source>
        <dbReference type="SAM" id="MobiDB-lite"/>
    </source>
</evidence>
<dbReference type="NCBIfam" id="TIGR02779">
    <property type="entry name" value="NHEJ_ligase_lig"/>
    <property type="match status" value="1"/>
</dbReference>
<feature type="compositionally biased region" description="Basic and acidic residues" evidence="5">
    <location>
        <begin position="305"/>
        <end position="321"/>
    </location>
</feature>
<keyword evidence="8" id="KW-1185">Reference proteome</keyword>
<dbReference type="GO" id="GO:0006310">
    <property type="term" value="P:DNA recombination"/>
    <property type="evidence" value="ECO:0007669"/>
    <property type="project" value="InterPro"/>
</dbReference>
<comment type="similarity">
    <text evidence="1">Belongs to the ATP-dependent DNA ligase family.</text>
</comment>
<gene>
    <name evidence="7" type="ORF">FHR33_004679</name>
</gene>
<dbReference type="CDD" id="cd07906">
    <property type="entry name" value="Adenylation_DNA_ligase_LigD_LigC"/>
    <property type="match status" value="1"/>
</dbReference>
<dbReference type="SUPFAM" id="SSF56091">
    <property type="entry name" value="DNA ligase/mRNA capping enzyme, catalytic domain"/>
    <property type="match status" value="1"/>
</dbReference>
<organism evidence="7 8">
    <name type="scientific">Nonomuraea dietziae</name>
    <dbReference type="NCBI Taxonomy" id="65515"/>
    <lineage>
        <taxon>Bacteria</taxon>
        <taxon>Bacillati</taxon>
        <taxon>Actinomycetota</taxon>
        <taxon>Actinomycetes</taxon>
        <taxon>Streptosporangiales</taxon>
        <taxon>Streptosporangiaceae</taxon>
        <taxon>Nonomuraea</taxon>
    </lineage>
</organism>
<dbReference type="SUPFAM" id="SSF50249">
    <property type="entry name" value="Nucleic acid-binding proteins"/>
    <property type="match status" value="1"/>
</dbReference>
<dbReference type="InterPro" id="IPR050191">
    <property type="entry name" value="ATP-dep_DNA_ligase"/>
</dbReference>
<dbReference type="Pfam" id="PF04679">
    <property type="entry name" value="DNA_ligase_A_C"/>
    <property type="match status" value="1"/>
</dbReference>
<feature type="region of interest" description="Disordered" evidence="5">
    <location>
        <begin position="302"/>
        <end position="321"/>
    </location>
</feature>
<proteinExistence type="inferred from homology"/>
<dbReference type="GeneID" id="95391034"/>
<dbReference type="EMBL" id="JACIBV010000001">
    <property type="protein sequence ID" value="MBB3728819.1"/>
    <property type="molecule type" value="Genomic_DNA"/>
</dbReference>
<dbReference type="GO" id="GO:0003910">
    <property type="term" value="F:DNA ligase (ATP) activity"/>
    <property type="evidence" value="ECO:0007669"/>
    <property type="project" value="UniProtKB-EC"/>
</dbReference>
<dbReference type="InterPro" id="IPR012309">
    <property type="entry name" value="DNA_ligase_ATP-dep_C"/>
</dbReference>
<evidence type="ECO:0000256" key="3">
    <source>
        <dbReference type="ARBA" id="ARBA00022598"/>
    </source>
</evidence>
<dbReference type="RefSeq" id="WP_246452049.1">
    <property type="nucleotide sequence ID" value="NZ_BAAAXX010000088.1"/>
</dbReference>
<evidence type="ECO:0000256" key="1">
    <source>
        <dbReference type="ARBA" id="ARBA00007572"/>
    </source>
</evidence>
<dbReference type="GO" id="GO:0005524">
    <property type="term" value="F:ATP binding"/>
    <property type="evidence" value="ECO:0007669"/>
    <property type="project" value="InterPro"/>
</dbReference>
<comment type="caution">
    <text evidence="7">The sequence shown here is derived from an EMBL/GenBank/DDBJ whole genome shotgun (WGS) entry which is preliminary data.</text>
</comment>
<dbReference type="Gene3D" id="3.30.470.30">
    <property type="entry name" value="DNA ligase/mRNA capping enzyme"/>
    <property type="match status" value="1"/>
</dbReference>
<dbReference type="AlphaFoldDB" id="A0A7W5V4C6"/>
<keyword evidence="3 7" id="KW-0436">Ligase</keyword>
<dbReference type="CDD" id="cd07971">
    <property type="entry name" value="OBF_DNA_ligase_LigD"/>
    <property type="match status" value="1"/>
</dbReference>
<protein>
    <recommendedName>
        <fullName evidence="2">DNA ligase (ATP)</fullName>
        <ecNumber evidence="2">6.5.1.1</ecNumber>
    </recommendedName>
</protein>
<dbReference type="InterPro" id="IPR012310">
    <property type="entry name" value="DNA_ligase_ATP-dep_cent"/>
</dbReference>
<dbReference type="Gene3D" id="3.30.1490.70">
    <property type="match status" value="1"/>
</dbReference>
<evidence type="ECO:0000313" key="8">
    <source>
        <dbReference type="Proteomes" id="UP000579945"/>
    </source>
</evidence>
<evidence type="ECO:0000256" key="2">
    <source>
        <dbReference type="ARBA" id="ARBA00012727"/>
    </source>
</evidence>
<reference evidence="7 8" key="1">
    <citation type="submission" date="2020-08" db="EMBL/GenBank/DDBJ databases">
        <title>Sequencing the genomes of 1000 actinobacteria strains.</title>
        <authorList>
            <person name="Klenk H.-P."/>
        </authorList>
    </citation>
    <scope>NUCLEOTIDE SEQUENCE [LARGE SCALE GENOMIC DNA]</scope>
    <source>
        <strain evidence="7 8">DSM 44320</strain>
    </source>
</reference>
<dbReference type="InterPro" id="IPR012340">
    <property type="entry name" value="NA-bd_OB-fold"/>
</dbReference>
<dbReference type="Proteomes" id="UP000579945">
    <property type="component" value="Unassembled WGS sequence"/>
</dbReference>
<dbReference type="PROSITE" id="PS50160">
    <property type="entry name" value="DNA_LIGASE_A3"/>
    <property type="match status" value="1"/>
</dbReference>
<dbReference type="PANTHER" id="PTHR45674">
    <property type="entry name" value="DNA LIGASE 1/3 FAMILY MEMBER"/>
    <property type="match status" value="1"/>
</dbReference>
<evidence type="ECO:0000313" key="7">
    <source>
        <dbReference type="EMBL" id="MBB3728819.1"/>
    </source>
</evidence>